<gene>
    <name evidence="4" type="ORF">L2W38_01600</name>
</gene>
<dbReference type="PROSITE" id="PS51186">
    <property type="entry name" value="GNAT"/>
    <property type="match status" value="1"/>
</dbReference>
<keyword evidence="2" id="KW-0012">Acyltransferase</keyword>
<evidence type="ECO:0000256" key="2">
    <source>
        <dbReference type="ARBA" id="ARBA00023315"/>
    </source>
</evidence>
<dbReference type="CDD" id="cd04301">
    <property type="entry name" value="NAT_SF"/>
    <property type="match status" value="1"/>
</dbReference>
<dbReference type="Gene3D" id="3.40.630.30">
    <property type="match status" value="1"/>
</dbReference>
<keyword evidence="1" id="KW-0808">Transferase</keyword>
<dbReference type="Proteomes" id="UP001200430">
    <property type="component" value="Unassembled WGS sequence"/>
</dbReference>
<name>A0ABS9EMV3_9BACT</name>
<sequence>MDREYLYYDSKIGLSSEELQGLYRFTRWGRSRSVSQIERMLKGTDLCFSVRYECELVAFCRIITDFVFRASLWDVVVHPDHQGQGLGSSLMGYALEHPAIRNIPMITTYSSELGPFLANMGFEPKEGMMMLLRCPIEYS</sequence>
<dbReference type="PANTHER" id="PTHR43626">
    <property type="entry name" value="ACYL-COA N-ACYLTRANSFERASE"/>
    <property type="match status" value="1"/>
</dbReference>
<feature type="domain" description="N-acetyltransferase" evidence="3">
    <location>
        <begin position="10"/>
        <end position="139"/>
    </location>
</feature>
<accession>A0ABS9EMV3</accession>
<dbReference type="EMBL" id="JAKGUD010000001">
    <property type="protein sequence ID" value="MCF4141512.1"/>
    <property type="molecule type" value="Genomic_DNA"/>
</dbReference>
<evidence type="ECO:0000256" key="1">
    <source>
        <dbReference type="ARBA" id="ARBA00022679"/>
    </source>
</evidence>
<protein>
    <submittedName>
        <fullName evidence="4">GNAT family N-acetyltransferase</fullName>
    </submittedName>
</protein>
<dbReference type="InterPro" id="IPR016181">
    <property type="entry name" value="Acyl_CoA_acyltransferase"/>
</dbReference>
<evidence type="ECO:0000259" key="3">
    <source>
        <dbReference type="PROSITE" id="PS51186"/>
    </source>
</evidence>
<dbReference type="Pfam" id="PF00583">
    <property type="entry name" value="Acetyltransf_1"/>
    <property type="match status" value="1"/>
</dbReference>
<reference evidence="4 5" key="1">
    <citation type="submission" date="2022-01" db="EMBL/GenBank/DDBJ databases">
        <title>Dethiosulfovibrio faecalis sp. nov., a novel proteolytic, non-sulfur-reducing bacterium isolated from a marine aquaculture solid waste bioreactor.</title>
        <authorList>
            <person name="Grabowski S."/>
            <person name="Apolinario E."/>
            <person name="Schneider N."/>
            <person name="Marshall C.W."/>
            <person name="Sowers K.R."/>
        </authorList>
    </citation>
    <scope>NUCLEOTIDE SEQUENCE [LARGE SCALE GENOMIC DNA]</scope>
    <source>
        <strain evidence="4 5">DSM 12537</strain>
    </source>
</reference>
<proteinExistence type="predicted"/>
<dbReference type="PANTHER" id="PTHR43626:SF4">
    <property type="entry name" value="GCN5-RELATED N-ACETYLTRANSFERASE 2, CHLOROPLASTIC"/>
    <property type="match status" value="1"/>
</dbReference>
<dbReference type="RefSeq" id="WP_005661771.1">
    <property type="nucleotide sequence ID" value="NZ_JAKGUD010000001.1"/>
</dbReference>
<organism evidence="4 5">
    <name type="scientific">Dethiosulfovibrio marinus</name>
    <dbReference type="NCBI Taxonomy" id="133532"/>
    <lineage>
        <taxon>Bacteria</taxon>
        <taxon>Thermotogati</taxon>
        <taxon>Synergistota</taxon>
        <taxon>Synergistia</taxon>
        <taxon>Synergistales</taxon>
        <taxon>Dethiosulfovibrionaceae</taxon>
        <taxon>Dethiosulfovibrio</taxon>
    </lineage>
</organism>
<dbReference type="InterPro" id="IPR000182">
    <property type="entry name" value="GNAT_dom"/>
</dbReference>
<dbReference type="SUPFAM" id="SSF55729">
    <property type="entry name" value="Acyl-CoA N-acyltransferases (Nat)"/>
    <property type="match status" value="1"/>
</dbReference>
<evidence type="ECO:0000313" key="5">
    <source>
        <dbReference type="Proteomes" id="UP001200430"/>
    </source>
</evidence>
<keyword evidence="5" id="KW-1185">Reference proteome</keyword>
<evidence type="ECO:0000313" key="4">
    <source>
        <dbReference type="EMBL" id="MCF4141512.1"/>
    </source>
</evidence>
<comment type="caution">
    <text evidence="4">The sequence shown here is derived from an EMBL/GenBank/DDBJ whole genome shotgun (WGS) entry which is preliminary data.</text>
</comment>
<dbReference type="InterPro" id="IPR045039">
    <property type="entry name" value="NSI-like"/>
</dbReference>